<comment type="subcellular location">
    <subcellularLocation>
        <location evidence="1">Cell membrane</location>
        <topology evidence="1">Single-pass type II membrane protein</topology>
    </subcellularLocation>
</comment>
<evidence type="ECO:0000256" key="3">
    <source>
        <dbReference type="ARBA" id="ARBA00022692"/>
    </source>
</evidence>
<evidence type="ECO:0000259" key="9">
    <source>
        <dbReference type="Pfam" id="PF13145"/>
    </source>
</evidence>
<reference evidence="10" key="1">
    <citation type="submission" date="2016-10" db="EMBL/GenBank/DDBJ databases">
        <authorList>
            <person name="de Groot N.N."/>
        </authorList>
    </citation>
    <scope>NUCLEOTIDE SEQUENCE</scope>
</reference>
<dbReference type="PANTHER" id="PTHR47529">
    <property type="entry name" value="PEPTIDYL-PROLYL CIS-TRANS ISOMERASE D"/>
    <property type="match status" value="1"/>
</dbReference>
<keyword evidence="6" id="KW-0143">Chaperone</keyword>
<accession>A0A1W1EAZ0</accession>
<proteinExistence type="inferred from homology"/>
<dbReference type="SUPFAM" id="SSF109998">
    <property type="entry name" value="Triger factor/SurA peptide-binding domain-like"/>
    <property type="match status" value="1"/>
</dbReference>
<dbReference type="Gene3D" id="1.10.4030.10">
    <property type="entry name" value="Porin chaperone SurA, peptide-binding domain"/>
    <property type="match status" value="1"/>
</dbReference>
<dbReference type="InterPro" id="IPR052029">
    <property type="entry name" value="PpiD_chaperone"/>
</dbReference>
<feature type="transmembrane region" description="Helical" evidence="8">
    <location>
        <begin position="12"/>
        <end position="34"/>
    </location>
</feature>
<evidence type="ECO:0000256" key="8">
    <source>
        <dbReference type="SAM" id="Phobius"/>
    </source>
</evidence>
<dbReference type="Pfam" id="PF13145">
    <property type="entry name" value="Rotamase_2"/>
    <property type="match status" value="1"/>
</dbReference>
<evidence type="ECO:0000256" key="1">
    <source>
        <dbReference type="ARBA" id="ARBA00004401"/>
    </source>
</evidence>
<gene>
    <name evidence="10" type="ORF">MNB_SV-4-634</name>
</gene>
<sequence length="492" mass="55799">MISWMQKHNKYLVWTIWIATIAFIGAGFVGWGSYDLSGKSGSVAKVGDIEIKRSKLNMAYSNLYNRYNQMLQGQLDEKKAKEMGLIQQAFATVATQAKLLNYAKEMGIIVSDDEVAKMLASIKGFQNKEGIFDKSIYQMYLKTQHLKAKTFEDSLREEMTITKLLDLLNIPSLPLEEESIGAAVNVSDKITYNVLLPDDVNITIDDNALKTFWEAHKEQFMTPKTYTLAVVWTETQKTPVTDKELKAFYDLNSFNYTDAQGKQLSFEAAKAAVTTDLRLKKSKKAAQKAYIAFKKGKINSNETLVVPVGDSRLSKAVWDEVVQKDAGEIIKPKIVNTRYATVKVIKVEQPKLMTFEEAKQEVTPLYIQEAKQKALQTLAKKTLKTIDKSHQKITDFITLNHFDNLEGLNTQESLQFLQKLFTSSKEKGIISILDKVVVYDILAQKLLPTDGNQTKIVKQTVNTTKQRVFERHFLKMLDTKYPTEVYMGGLTN</sequence>
<dbReference type="EC" id="5.2.1.8" evidence="10"/>
<dbReference type="GO" id="GO:0005886">
    <property type="term" value="C:plasma membrane"/>
    <property type="evidence" value="ECO:0007669"/>
    <property type="project" value="UniProtKB-SubCell"/>
</dbReference>
<evidence type="ECO:0000256" key="5">
    <source>
        <dbReference type="ARBA" id="ARBA00023136"/>
    </source>
</evidence>
<evidence type="ECO:0000313" key="10">
    <source>
        <dbReference type="EMBL" id="SFV91080.1"/>
    </source>
</evidence>
<keyword evidence="3 8" id="KW-0812">Transmembrane</keyword>
<feature type="domain" description="PpiC" evidence="9">
    <location>
        <begin position="240"/>
        <end position="360"/>
    </location>
</feature>
<dbReference type="EMBL" id="FPIB01000027">
    <property type="protein sequence ID" value="SFV91080.1"/>
    <property type="molecule type" value="Genomic_DNA"/>
</dbReference>
<keyword evidence="4 8" id="KW-1133">Transmembrane helix</keyword>
<evidence type="ECO:0000256" key="6">
    <source>
        <dbReference type="ARBA" id="ARBA00023186"/>
    </source>
</evidence>
<dbReference type="InterPro" id="IPR000297">
    <property type="entry name" value="PPIase_PpiC"/>
</dbReference>
<dbReference type="GO" id="GO:0003755">
    <property type="term" value="F:peptidyl-prolyl cis-trans isomerase activity"/>
    <property type="evidence" value="ECO:0007669"/>
    <property type="project" value="UniProtKB-EC"/>
</dbReference>
<comment type="similarity">
    <text evidence="7">Belongs to the PpiD chaperone family.</text>
</comment>
<keyword evidence="5 8" id="KW-0472">Membrane</keyword>
<dbReference type="AlphaFoldDB" id="A0A1W1EAZ0"/>
<dbReference type="PANTHER" id="PTHR47529:SF1">
    <property type="entry name" value="PERIPLASMIC CHAPERONE PPID"/>
    <property type="match status" value="1"/>
</dbReference>
<name>A0A1W1EAZ0_9ZZZZ</name>
<keyword evidence="10" id="KW-0413">Isomerase</keyword>
<keyword evidence="2" id="KW-1003">Cell membrane</keyword>
<organism evidence="10">
    <name type="scientific">hydrothermal vent metagenome</name>
    <dbReference type="NCBI Taxonomy" id="652676"/>
    <lineage>
        <taxon>unclassified sequences</taxon>
        <taxon>metagenomes</taxon>
        <taxon>ecological metagenomes</taxon>
    </lineage>
</organism>
<dbReference type="Pfam" id="PF13624">
    <property type="entry name" value="SurA_N_3"/>
    <property type="match status" value="1"/>
</dbReference>
<dbReference type="InterPro" id="IPR027304">
    <property type="entry name" value="Trigger_fact/SurA_dom_sf"/>
</dbReference>
<evidence type="ECO:0000256" key="7">
    <source>
        <dbReference type="ARBA" id="ARBA00038408"/>
    </source>
</evidence>
<evidence type="ECO:0000256" key="2">
    <source>
        <dbReference type="ARBA" id="ARBA00022475"/>
    </source>
</evidence>
<evidence type="ECO:0000256" key="4">
    <source>
        <dbReference type="ARBA" id="ARBA00022989"/>
    </source>
</evidence>
<protein>
    <submittedName>
        <fullName evidence="10">Peptidyl-prolyl cis-trans isomerase PpiD</fullName>
        <ecNumber evidence="10">5.2.1.8</ecNumber>
    </submittedName>
</protein>